<evidence type="ECO:0008006" key="4">
    <source>
        <dbReference type="Google" id="ProtNLM"/>
    </source>
</evidence>
<gene>
    <name evidence="2" type="ORF">R1flu_007323</name>
</gene>
<organism evidence="2 3">
    <name type="scientific">Riccia fluitans</name>
    <dbReference type="NCBI Taxonomy" id="41844"/>
    <lineage>
        <taxon>Eukaryota</taxon>
        <taxon>Viridiplantae</taxon>
        <taxon>Streptophyta</taxon>
        <taxon>Embryophyta</taxon>
        <taxon>Marchantiophyta</taxon>
        <taxon>Marchantiopsida</taxon>
        <taxon>Marchantiidae</taxon>
        <taxon>Marchantiales</taxon>
        <taxon>Ricciaceae</taxon>
        <taxon>Riccia</taxon>
    </lineage>
</organism>
<accession>A0ABD1Z177</accession>
<sequence>MGLVFYRSRAFVLLVALFLAVHRGGDCYLRSSIGVWNADGSVLLSGLFLNTELKVIQRNFRKRVFHSV</sequence>
<reference evidence="2 3" key="1">
    <citation type="submission" date="2024-09" db="EMBL/GenBank/DDBJ databases">
        <title>Chromosome-scale assembly of Riccia fluitans.</title>
        <authorList>
            <person name="Paukszto L."/>
            <person name="Sawicki J."/>
            <person name="Karawczyk K."/>
            <person name="Piernik-Szablinska J."/>
            <person name="Szczecinska M."/>
            <person name="Mazdziarz M."/>
        </authorList>
    </citation>
    <scope>NUCLEOTIDE SEQUENCE [LARGE SCALE GENOMIC DNA]</scope>
    <source>
        <strain evidence="2">Rf_01</strain>
        <tissue evidence="2">Aerial parts of the thallus</tissue>
    </source>
</reference>
<feature type="signal peptide" evidence="1">
    <location>
        <begin position="1"/>
        <end position="24"/>
    </location>
</feature>
<evidence type="ECO:0000256" key="1">
    <source>
        <dbReference type="SAM" id="SignalP"/>
    </source>
</evidence>
<proteinExistence type="predicted"/>
<evidence type="ECO:0000313" key="3">
    <source>
        <dbReference type="Proteomes" id="UP001605036"/>
    </source>
</evidence>
<feature type="chain" id="PRO_5044798984" description="Secreted protein" evidence="1">
    <location>
        <begin position="25"/>
        <end position="68"/>
    </location>
</feature>
<dbReference type="Proteomes" id="UP001605036">
    <property type="component" value="Unassembled WGS sequence"/>
</dbReference>
<comment type="caution">
    <text evidence="2">The sequence shown here is derived from an EMBL/GenBank/DDBJ whole genome shotgun (WGS) entry which is preliminary data.</text>
</comment>
<keyword evidence="1" id="KW-0732">Signal</keyword>
<evidence type="ECO:0000313" key="2">
    <source>
        <dbReference type="EMBL" id="KAL2635844.1"/>
    </source>
</evidence>
<protein>
    <recommendedName>
        <fullName evidence="4">Secreted protein</fullName>
    </recommendedName>
</protein>
<keyword evidence="3" id="KW-1185">Reference proteome</keyword>
<dbReference type="EMBL" id="JBHFFA010000003">
    <property type="protein sequence ID" value="KAL2635844.1"/>
    <property type="molecule type" value="Genomic_DNA"/>
</dbReference>
<name>A0ABD1Z177_9MARC</name>
<dbReference type="AlphaFoldDB" id="A0ABD1Z177"/>